<evidence type="ECO:0000313" key="4">
    <source>
        <dbReference type="Proteomes" id="UP000887566"/>
    </source>
</evidence>
<organism evidence="4 5">
    <name type="scientific">Plectus sambesii</name>
    <dbReference type="NCBI Taxonomy" id="2011161"/>
    <lineage>
        <taxon>Eukaryota</taxon>
        <taxon>Metazoa</taxon>
        <taxon>Ecdysozoa</taxon>
        <taxon>Nematoda</taxon>
        <taxon>Chromadorea</taxon>
        <taxon>Plectida</taxon>
        <taxon>Plectina</taxon>
        <taxon>Plectoidea</taxon>
        <taxon>Plectidae</taxon>
        <taxon>Plectus</taxon>
    </lineage>
</organism>
<proteinExistence type="predicted"/>
<feature type="transmembrane region" description="Helical" evidence="2">
    <location>
        <begin position="52"/>
        <end position="78"/>
    </location>
</feature>
<keyword evidence="2" id="KW-1133">Transmembrane helix</keyword>
<reference evidence="5" key="1">
    <citation type="submission" date="2022-11" db="UniProtKB">
        <authorList>
            <consortium name="WormBaseParasite"/>
        </authorList>
    </citation>
    <scope>IDENTIFICATION</scope>
</reference>
<keyword evidence="2" id="KW-0812">Transmembrane</keyword>
<keyword evidence="4" id="KW-1185">Reference proteome</keyword>
<sequence>MRLSRWTSTLFVVVLVVNIGLVRARPPFGGFATLLLSILGRRGSPQDSSDGIGFLGILAIVLGGLAVVSCCALGIWTIRRNARDKRERKAMESYPSQRFPTQPHGEEAYPLQPQDLTQASPP</sequence>
<protein>
    <submittedName>
        <fullName evidence="5">Uncharacterized protein</fullName>
    </submittedName>
</protein>
<name>A0A914ULI4_9BILA</name>
<evidence type="ECO:0000256" key="2">
    <source>
        <dbReference type="SAM" id="Phobius"/>
    </source>
</evidence>
<keyword evidence="2" id="KW-0472">Membrane</keyword>
<dbReference type="WBParaSite" id="PSAMB.scaffold10976size3696.g33778.t1">
    <property type="protein sequence ID" value="PSAMB.scaffold10976size3696.g33778.t1"/>
    <property type="gene ID" value="PSAMB.scaffold10976size3696.g33778"/>
</dbReference>
<evidence type="ECO:0000256" key="1">
    <source>
        <dbReference type="SAM" id="MobiDB-lite"/>
    </source>
</evidence>
<dbReference type="Proteomes" id="UP000887566">
    <property type="component" value="Unplaced"/>
</dbReference>
<accession>A0A914ULI4</accession>
<keyword evidence="3" id="KW-0732">Signal</keyword>
<feature type="chain" id="PRO_5037180637" evidence="3">
    <location>
        <begin position="25"/>
        <end position="122"/>
    </location>
</feature>
<feature type="signal peptide" evidence="3">
    <location>
        <begin position="1"/>
        <end position="24"/>
    </location>
</feature>
<evidence type="ECO:0000313" key="5">
    <source>
        <dbReference type="WBParaSite" id="PSAMB.scaffold10976size3696.g33778.t1"/>
    </source>
</evidence>
<evidence type="ECO:0000256" key="3">
    <source>
        <dbReference type="SAM" id="SignalP"/>
    </source>
</evidence>
<dbReference type="AlphaFoldDB" id="A0A914ULI4"/>
<feature type="region of interest" description="Disordered" evidence="1">
    <location>
        <begin position="83"/>
        <end position="122"/>
    </location>
</feature>